<organism evidence="1 2">
    <name type="scientific">Sphingobacterium athyrii</name>
    <dbReference type="NCBI Taxonomy" id="2152717"/>
    <lineage>
        <taxon>Bacteria</taxon>
        <taxon>Pseudomonadati</taxon>
        <taxon>Bacteroidota</taxon>
        <taxon>Sphingobacteriia</taxon>
        <taxon>Sphingobacteriales</taxon>
        <taxon>Sphingobacteriaceae</taxon>
        <taxon>Sphingobacterium</taxon>
    </lineage>
</organism>
<protein>
    <recommendedName>
        <fullName evidence="3">Immunity protein 26</fullName>
    </recommendedName>
</protein>
<evidence type="ECO:0000313" key="1">
    <source>
        <dbReference type="EMBL" id="PUV24602.1"/>
    </source>
</evidence>
<dbReference type="OrthoDB" id="1814150at2"/>
<name>A0A363NUW0_9SPHI</name>
<accession>A0A363NUW0</accession>
<gene>
    <name evidence="1" type="ORF">DCO56_11935</name>
</gene>
<dbReference type="RefSeq" id="WP_108634530.1">
    <property type="nucleotide sequence ID" value="NZ_QCXX01000003.1"/>
</dbReference>
<sequence>MEKPQFELTNEQRKYLGITPVENNWELVKLFDNYVYFDGDIIRKEITVSEQSYFERDLYEKTAENRTILLPKTEKGKPKKLNFTATQAFRGVDVYFAFSDSYLTISSFTTQITYYAERFKDKDLGFLKTWLNKWIAETSEKDLQEIDTFKNAERKHYKYKEGDFFAFKIGRRQWGFGRILIDVQKTIKANNFQRDEHYGLTNLMGKSLIVKVYHKISNDLNVDLKELSETMALPSQVIMDNHFFYGENPIIGHKPLENDEYDMLISYSQSINSDNYHKVYLQYGFIYKEIDISKFNKYLRYDDKTLYLGYEENPYRKESTGYALSTDTLQKCIETKSNLPYWECEDERYDRKLDLRNPANNEIKKDIFKAFGLDADKTYEDNLKIASR</sequence>
<comment type="caution">
    <text evidence="1">The sequence shown here is derived from an EMBL/GenBank/DDBJ whole genome shotgun (WGS) entry which is preliminary data.</text>
</comment>
<proteinExistence type="predicted"/>
<dbReference type="InterPro" id="IPR029278">
    <property type="entry name" value="Imm26"/>
</dbReference>
<dbReference type="EMBL" id="QCXX01000003">
    <property type="protein sequence ID" value="PUV24602.1"/>
    <property type="molecule type" value="Genomic_DNA"/>
</dbReference>
<evidence type="ECO:0008006" key="3">
    <source>
        <dbReference type="Google" id="ProtNLM"/>
    </source>
</evidence>
<keyword evidence="2" id="KW-1185">Reference proteome</keyword>
<evidence type="ECO:0000313" key="2">
    <source>
        <dbReference type="Proteomes" id="UP000250831"/>
    </source>
</evidence>
<dbReference type="AlphaFoldDB" id="A0A363NUW0"/>
<dbReference type="Proteomes" id="UP000250831">
    <property type="component" value="Unassembled WGS sequence"/>
</dbReference>
<dbReference type="Pfam" id="PF15428">
    <property type="entry name" value="Imm26"/>
    <property type="match status" value="1"/>
</dbReference>
<reference evidence="1 2" key="1">
    <citation type="submission" date="2018-04" db="EMBL/GenBank/DDBJ databases">
        <title>Sphingobacterium sp. M46 Genome.</title>
        <authorList>
            <person name="Cheng J."/>
            <person name="Li Y."/>
        </authorList>
    </citation>
    <scope>NUCLEOTIDE SEQUENCE [LARGE SCALE GENOMIC DNA]</scope>
    <source>
        <strain evidence="1 2">M46</strain>
    </source>
</reference>